<dbReference type="Proteomes" id="UP000011885">
    <property type="component" value="Unassembled WGS sequence"/>
</dbReference>
<evidence type="ECO:0000313" key="2">
    <source>
        <dbReference type="Proteomes" id="UP000011885"/>
    </source>
</evidence>
<comment type="caution">
    <text evidence="1">The sequence shown here is derived from an EMBL/GenBank/DDBJ whole genome shotgun (WGS) entry which is preliminary data.</text>
</comment>
<name>M5U0N6_9BACT</name>
<proteinExistence type="predicted"/>
<dbReference type="PATRIC" id="fig|1263870.3.peg.3747"/>
<accession>M5U0N6</accession>
<sequence>MTRPIPVAGFSKPDATEIGRNQLQHLEIALTFSVVNARTSQYATRTSLVIEGASIWSSWKMTVQRNCRETTDELSRCVRCHS</sequence>
<reference evidence="1 2" key="1">
    <citation type="journal article" date="2013" name="Mar. Genomics">
        <title>Expression of sulfatases in Rhodopirellula baltica and the diversity of sulfatases in the genus Rhodopirellula.</title>
        <authorList>
            <person name="Wegner C.E."/>
            <person name="Richter-Heitmann T."/>
            <person name="Klindworth A."/>
            <person name="Klockow C."/>
            <person name="Richter M."/>
            <person name="Achstetter T."/>
            <person name="Glockner F.O."/>
            <person name="Harder J."/>
        </authorList>
    </citation>
    <scope>NUCLEOTIDE SEQUENCE [LARGE SCALE GENOMIC DNA]</scope>
    <source>
        <strain evidence="1 2">SM41</strain>
    </source>
</reference>
<protein>
    <submittedName>
        <fullName evidence="1">Uncharacterized protein</fullName>
    </submittedName>
</protein>
<dbReference type="EMBL" id="ANOH01000235">
    <property type="protein sequence ID" value="EMI55015.1"/>
    <property type="molecule type" value="Genomic_DNA"/>
</dbReference>
<dbReference type="AlphaFoldDB" id="M5U0N6"/>
<evidence type="ECO:0000313" key="1">
    <source>
        <dbReference type="EMBL" id="EMI55015.1"/>
    </source>
</evidence>
<organism evidence="1 2">
    <name type="scientific">Rhodopirellula sallentina SM41</name>
    <dbReference type="NCBI Taxonomy" id="1263870"/>
    <lineage>
        <taxon>Bacteria</taxon>
        <taxon>Pseudomonadati</taxon>
        <taxon>Planctomycetota</taxon>
        <taxon>Planctomycetia</taxon>
        <taxon>Pirellulales</taxon>
        <taxon>Pirellulaceae</taxon>
        <taxon>Rhodopirellula</taxon>
    </lineage>
</organism>
<gene>
    <name evidence="1" type="ORF">RSSM_03526</name>
</gene>
<keyword evidence="2" id="KW-1185">Reference proteome</keyword>